<evidence type="ECO:0000256" key="4">
    <source>
        <dbReference type="ARBA" id="ARBA00022840"/>
    </source>
</evidence>
<gene>
    <name evidence="9" type="ORF">DFR85_05345</name>
</gene>
<dbReference type="InterPro" id="IPR050079">
    <property type="entry name" value="DEAD_box_RNA_helicase"/>
</dbReference>
<dbReference type="Proteomes" id="UP000248044">
    <property type="component" value="Chromosome"/>
</dbReference>
<evidence type="ECO:0000256" key="1">
    <source>
        <dbReference type="ARBA" id="ARBA00022741"/>
    </source>
</evidence>
<dbReference type="CDD" id="cd18787">
    <property type="entry name" value="SF2_C_DEAD"/>
    <property type="match status" value="1"/>
</dbReference>
<evidence type="ECO:0000259" key="8">
    <source>
        <dbReference type="PROSITE" id="PS51195"/>
    </source>
</evidence>
<dbReference type="GO" id="GO:0005524">
    <property type="term" value="F:ATP binding"/>
    <property type="evidence" value="ECO:0007669"/>
    <property type="project" value="UniProtKB-KW"/>
</dbReference>
<dbReference type="PANTHER" id="PTHR47959">
    <property type="entry name" value="ATP-DEPENDENT RNA HELICASE RHLE-RELATED"/>
    <property type="match status" value="1"/>
</dbReference>
<dbReference type="SUPFAM" id="SSF52540">
    <property type="entry name" value="P-loop containing nucleoside triphosphate hydrolases"/>
    <property type="match status" value="1"/>
</dbReference>
<accession>A0A2U9IDT9</accession>
<dbReference type="PROSITE" id="PS51195">
    <property type="entry name" value="Q_MOTIF"/>
    <property type="match status" value="1"/>
</dbReference>
<dbReference type="OrthoDB" id="4631at2157"/>
<dbReference type="InterPro" id="IPR001650">
    <property type="entry name" value="Helicase_C-like"/>
</dbReference>
<keyword evidence="2" id="KW-0378">Hydrolase</keyword>
<keyword evidence="10" id="KW-1185">Reference proteome</keyword>
<feature type="domain" description="Helicase ATP-binding" evidence="6">
    <location>
        <begin position="29"/>
        <end position="190"/>
    </location>
</feature>
<organism evidence="9 10">
    <name type="scientific">Acidianus brierleyi</name>
    <dbReference type="NCBI Taxonomy" id="41673"/>
    <lineage>
        <taxon>Archaea</taxon>
        <taxon>Thermoproteota</taxon>
        <taxon>Thermoprotei</taxon>
        <taxon>Sulfolobales</taxon>
        <taxon>Sulfolobaceae</taxon>
        <taxon>Acidianus</taxon>
    </lineage>
</organism>
<dbReference type="KEGG" id="abri:DFR85_05345"/>
<dbReference type="InterPro" id="IPR044742">
    <property type="entry name" value="DEAD/DEAH_RhlB"/>
</dbReference>
<keyword evidence="1" id="KW-0547">Nucleotide-binding</keyword>
<dbReference type="SMART" id="SM00487">
    <property type="entry name" value="DEXDc"/>
    <property type="match status" value="1"/>
</dbReference>
<dbReference type="PROSITE" id="PS51192">
    <property type="entry name" value="HELICASE_ATP_BIND_1"/>
    <property type="match status" value="1"/>
</dbReference>
<evidence type="ECO:0000313" key="9">
    <source>
        <dbReference type="EMBL" id="AWR94104.1"/>
    </source>
</evidence>
<dbReference type="PROSITE" id="PS51194">
    <property type="entry name" value="HELICASE_CTER"/>
    <property type="match status" value="1"/>
</dbReference>
<dbReference type="Gene3D" id="3.40.50.300">
    <property type="entry name" value="P-loop containing nucleotide triphosphate hydrolases"/>
    <property type="match status" value="2"/>
</dbReference>
<protein>
    <submittedName>
        <fullName evidence="9">ATP-dependent helicase</fullName>
    </submittedName>
</protein>
<evidence type="ECO:0000256" key="3">
    <source>
        <dbReference type="ARBA" id="ARBA00022806"/>
    </source>
</evidence>
<dbReference type="InterPro" id="IPR027417">
    <property type="entry name" value="P-loop_NTPase"/>
</dbReference>
<dbReference type="GeneID" id="36831559"/>
<keyword evidence="3 9" id="KW-0347">Helicase</keyword>
<evidence type="ECO:0000313" key="10">
    <source>
        <dbReference type="Proteomes" id="UP000248044"/>
    </source>
</evidence>
<dbReference type="Pfam" id="PF00270">
    <property type="entry name" value="DEAD"/>
    <property type="match status" value="1"/>
</dbReference>
<dbReference type="InterPro" id="IPR011545">
    <property type="entry name" value="DEAD/DEAH_box_helicase_dom"/>
</dbReference>
<dbReference type="EMBL" id="CP029289">
    <property type="protein sequence ID" value="AWR94104.1"/>
    <property type="molecule type" value="Genomic_DNA"/>
</dbReference>
<proteinExistence type="predicted"/>
<evidence type="ECO:0000259" key="6">
    <source>
        <dbReference type="PROSITE" id="PS51192"/>
    </source>
</evidence>
<feature type="domain" description="DEAD-box RNA helicase Q" evidence="8">
    <location>
        <begin position="1"/>
        <end position="26"/>
    </location>
</feature>
<dbReference type="Pfam" id="PF00271">
    <property type="entry name" value="Helicase_C"/>
    <property type="match status" value="1"/>
</dbReference>
<reference evidence="9 10" key="1">
    <citation type="submission" date="2018-05" db="EMBL/GenBank/DDBJ databases">
        <title>Complete Genome Sequences of Extremely Thermoacidophilic, Metal-Mobilizing Type-Strain Members of the Archaeal Family Sulfolobaceae: Acidianus brierleyi DSM-1651T, Acidianus sulfidivorans DSM-18786T, Metallosphaera hakonensis DSM-7519T, and Metallosphaera prunae DSM-10039T.</title>
        <authorList>
            <person name="Counts J.A."/>
            <person name="Kelly R.M."/>
        </authorList>
    </citation>
    <scope>NUCLEOTIDE SEQUENCE [LARGE SCALE GENOMIC DNA]</scope>
    <source>
        <strain evidence="9 10">DSM 1651</strain>
    </source>
</reference>
<evidence type="ECO:0000256" key="2">
    <source>
        <dbReference type="ARBA" id="ARBA00022801"/>
    </source>
</evidence>
<dbReference type="GO" id="GO:0003724">
    <property type="term" value="F:RNA helicase activity"/>
    <property type="evidence" value="ECO:0007669"/>
    <property type="project" value="InterPro"/>
</dbReference>
<dbReference type="SMART" id="SM00490">
    <property type="entry name" value="HELICc"/>
    <property type="match status" value="1"/>
</dbReference>
<dbReference type="InterPro" id="IPR014014">
    <property type="entry name" value="RNA_helicase_DEAD_Q_motif"/>
</dbReference>
<feature type="domain" description="Helicase C-terminal" evidence="7">
    <location>
        <begin position="213"/>
        <end position="346"/>
    </location>
</feature>
<dbReference type="RefSeq" id="WP_110269985.1">
    <property type="nucleotide sequence ID" value="NZ_CP029289.2"/>
</dbReference>
<evidence type="ECO:0000259" key="7">
    <source>
        <dbReference type="PROSITE" id="PS51194"/>
    </source>
</evidence>
<feature type="short sequence motif" description="Q motif" evidence="5">
    <location>
        <begin position="1"/>
        <end position="26"/>
    </location>
</feature>
<keyword evidence="4" id="KW-0067">ATP-binding</keyword>
<name>A0A2U9IDT9_9CREN</name>
<dbReference type="GO" id="GO:0003676">
    <property type="term" value="F:nucleic acid binding"/>
    <property type="evidence" value="ECO:0007669"/>
    <property type="project" value="InterPro"/>
</dbReference>
<dbReference type="GO" id="GO:0016787">
    <property type="term" value="F:hydrolase activity"/>
    <property type="evidence" value="ECO:0007669"/>
    <property type="project" value="UniProtKB-KW"/>
</dbReference>
<evidence type="ECO:0000256" key="5">
    <source>
        <dbReference type="PROSITE-ProRule" id="PRU00552"/>
    </source>
</evidence>
<dbReference type="PANTHER" id="PTHR47959:SF1">
    <property type="entry name" value="ATP-DEPENDENT RNA HELICASE DBPA"/>
    <property type="match status" value="1"/>
</dbReference>
<dbReference type="CDD" id="cd00268">
    <property type="entry name" value="DEADc"/>
    <property type="match status" value="1"/>
</dbReference>
<dbReference type="InterPro" id="IPR014001">
    <property type="entry name" value="Helicase_ATP-bd"/>
</dbReference>
<dbReference type="GO" id="GO:0140097">
    <property type="term" value="F:catalytic activity, acting on DNA"/>
    <property type="evidence" value="ECO:0007669"/>
    <property type="project" value="UniProtKB-ARBA"/>
</dbReference>
<sequence length="346" mass="39104">MFSNLSDELKKALNEIHYDKPTKVQEIAIPPFLAGESVIVQAKTGSGKTASYLIPIIERGEQTIILAPTRELAEQVLYEGKRIAKYKGTTFGLVIGGVGYEKQEKEANNDVIIGTPGRILDLWGKGILDLSRFSIAVVDEVDRMFDMGFIDDVRMILSHTSAKNFGFYSATVPKEVEDLAFEFAPNAKMLKVDEYKPVEIEHKFLLVRGWREKVEKTQEEIKGKAIVFVNTKAKVDDLARELSDEFDITVLHGDLPQSARNRNLTKFRKNEASVLISTDLAARGIDVIDVDEVINFDAPRDIETYIHRVGRTGRMGRKGFAITFYTRREEQLIKRIKGVIKTVEYD</sequence>
<dbReference type="GO" id="GO:0005829">
    <property type="term" value="C:cytosol"/>
    <property type="evidence" value="ECO:0007669"/>
    <property type="project" value="TreeGrafter"/>
</dbReference>
<dbReference type="AlphaFoldDB" id="A0A2U9IDT9"/>